<reference evidence="2" key="2">
    <citation type="submission" date="2016-06" db="EMBL/GenBank/DDBJ databases">
        <title>The genome of a short-lived fish provides insights into sex chromosome evolution and the genetic control of aging.</title>
        <authorList>
            <person name="Reichwald K."/>
            <person name="Felder M."/>
            <person name="Petzold A."/>
            <person name="Koch P."/>
            <person name="Groth M."/>
            <person name="Platzer M."/>
        </authorList>
    </citation>
    <scope>NUCLEOTIDE SEQUENCE</scope>
    <source>
        <tissue evidence="2">Brain</tissue>
    </source>
</reference>
<organism evidence="2">
    <name type="scientific">Iconisemion striatum</name>
    <dbReference type="NCBI Taxonomy" id="60296"/>
    <lineage>
        <taxon>Eukaryota</taxon>
        <taxon>Metazoa</taxon>
        <taxon>Chordata</taxon>
        <taxon>Craniata</taxon>
        <taxon>Vertebrata</taxon>
        <taxon>Euteleostomi</taxon>
        <taxon>Actinopterygii</taxon>
        <taxon>Neopterygii</taxon>
        <taxon>Teleostei</taxon>
        <taxon>Neoteleostei</taxon>
        <taxon>Acanthomorphata</taxon>
        <taxon>Ovalentaria</taxon>
        <taxon>Atherinomorphae</taxon>
        <taxon>Cyprinodontiformes</taxon>
        <taxon>Nothobranchiidae</taxon>
        <taxon>Iconisemion</taxon>
    </lineage>
</organism>
<gene>
    <name evidence="2" type="primary">Nfu_g_1_018628</name>
</gene>
<evidence type="ECO:0000313" key="2">
    <source>
        <dbReference type="EMBL" id="SBP05418.1"/>
    </source>
</evidence>
<protein>
    <submittedName>
        <fullName evidence="2">Uncharacterized protein</fullName>
    </submittedName>
</protein>
<evidence type="ECO:0000256" key="1">
    <source>
        <dbReference type="SAM" id="MobiDB-lite"/>
    </source>
</evidence>
<accession>A0A1A7WI17</accession>
<reference evidence="2" key="1">
    <citation type="submission" date="2016-05" db="EMBL/GenBank/DDBJ databases">
        <authorList>
            <person name="Lavstsen T."/>
            <person name="Jespersen J.S."/>
        </authorList>
    </citation>
    <scope>NUCLEOTIDE SEQUENCE</scope>
    <source>
        <tissue evidence="2">Brain</tissue>
    </source>
</reference>
<proteinExistence type="predicted"/>
<name>A0A1A7WI17_9TELE</name>
<feature type="region of interest" description="Disordered" evidence="1">
    <location>
        <begin position="57"/>
        <end position="76"/>
    </location>
</feature>
<dbReference type="AlphaFoldDB" id="A0A1A7WI17"/>
<feature type="region of interest" description="Disordered" evidence="1">
    <location>
        <begin position="1"/>
        <end position="50"/>
    </location>
</feature>
<dbReference type="EMBL" id="HADW01004018">
    <property type="protein sequence ID" value="SBP05418.1"/>
    <property type="molecule type" value="Transcribed_RNA"/>
</dbReference>
<feature type="non-terminal residue" evidence="2">
    <location>
        <position position="1"/>
    </location>
</feature>
<sequence>GRAWMEIDGGTRVSRPTSTGHQITGLEARAGYGPQGRRGLDLTSTGDSADLQQFLPLHREGGVGQTGDDPGLEQVV</sequence>
<feature type="non-terminal residue" evidence="2">
    <location>
        <position position="76"/>
    </location>
</feature>